<organism evidence="3 4">
    <name type="scientific">Galerina marginata (strain CBS 339.88)</name>
    <dbReference type="NCBI Taxonomy" id="685588"/>
    <lineage>
        <taxon>Eukaryota</taxon>
        <taxon>Fungi</taxon>
        <taxon>Dikarya</taxon>
        <taxon>Basidiomycota</taxon>
        <taxon>Agaricomycotina</taxon>
        <taxon>Agaricomycetes</taxon>
        <taxon>Agaricomycetidae</taxon>
        <taxon>Agaricales</taxon>
        <taxon>Agaricineae</taxon>
        <taxon>Strophariaceae</taxon>
        <taxon>Galerina</taxon>
    </lineage>
</organism>
<dbReference type="InterPro" id="IPR037455">
    <property type="entry name" value="LucA/IucC-like"/>
</dbReference>
<dbReference type="PANTHER" id="PTHR34384:SF5">
    <property type="entry name" value="L-2,3-DIAMINOPROPANOATE--CITRATE LIGASE"/>
    <property type="match status" value="1"/>
</dbReference>
<proteinExistence type="predicted"/>
<dbReference type="GO" id="GO:0016881">
    <property type="term" value="F:acid-amino acid ligase activity"/>
    <property type="evidence" value="ECO:0007669"/>
    <property type="project" value="UniProtKB-ARBA"/>
</dbReference>
<dbReference type="AlphaFoldDB" id="A0A067T7D0"/>
<evidence type="ECO:0000313" key="3">
    <source>
        <dbReference type="EMBL" id="KDR79021.1"/>
    </source>
</evidence>
<dbReference type="EMBL" id="KL142374">
    <property type="protein sequence ID" value="KDR79021.1"/>
    <property type="molecule type" value="Genomic_DNA"/>
</dbReference>
<evidence type="ECO:0000259" key="1">
    <source>
        <dbReference type="Pfam" id="PF04183"/>
    </source>
</evidence>
<dbReference type="InterPro" id="IPR022770">
    <property type="entry name" value="IucA/IucC-like_C"/>
</dbReference>
<protein>
    <recommendedName>
        <fullName evidence="5">Aerobactin siderophore biosynthesis IucA/IucC N-terminal domain-containing protein</fullName>
    </recommendedName>
</protein>
<gene>
    <name evidence="3" type="ORF">GALMADRAFT_64371</name>
</gene>
<name>A0A067T7D0_GALM3</name>
<keyword evidence="4" id="KW-1185">Reference proteome</keyword>
<dbReference type="STRING" id="685588.A0A067T7D0"/>
<feature type="domain" description="Aerobactin siderophore biosynthesis IucA/IucC-like C-terminal" evidence="2">
    <location>
        <begin position="451"/>
        <end position="605"/>
    </location>
</feature>
<dbReference type="Gene3D" id="1.10.510.40">
    <property type="match status" value="1"/>
</dbReference>
<dbReference type="GO" id="GO:0019290">
    <property type="term" value="P:siderophore biosynthetic process"/>
    <property type="evidence" value="ECO:0007669"/>
    <property type="project" value="InterPro"/>
</dbReference>
<dbReference type="InterPro" id="IPR007310">
    <property type="entry name" value="Aerobactin_biosyn_IucA/IucC_N"/>
</dbReference>
<dbReference type="HOGENOM" id="CLU_010625_1_0_1"/>
<dbReference type="Proteomes" id="UP000027222">
    <property type="component" value="Unassembled WGS sequence"/>
</dbReference>
<sequence>MLVSANSVGLDPRERAGFATIARLLSCLVTESLVSAFYLPHEHRKIAGFAVILRIICSSNNSPLLAEDVLAVVPLHHPPVFKTDGVDRIGKEIGLLDPLDMIPLVFETRDSHSCLDEGHFDDLEVLTPLLEFLKDDDRVQLEKSQMYKSTDALSIWDKFAVSHKLDGGTQRDIAMEFVSSIKWQTYFYENPPRTPLFSSPSIEWEQSIVEGHPTHPMHKTRRFLPPLPDFAPGSYDLLHPRLRFISIPREDIKTTYDFEGLTSPLLKFASIYAGKDLVVEPNRVAIPVHELQVFHIQDKFPEAYTYPEEFYLPLLAQQSLRSVIVPDAYRGLHLKLGVGVKLTSAVRTISPESAYLGPRFSAQVVPALTMDRNILTVAKELASVVHSHPNGDVAKHLSAIVRECHEDTSEDRGERLIVCTSLVESGHSGPDGHLPSVIRVFELDTEEKRLQWLEKFVSVFFKAFLPPMLHNGVAFECHPQNCVARFDMATKSLKGFIVRDFGGLRVHPETLKATTDVDIDFLDGHSIIASTLDDVYTRMYHTIIHNHLQQLIRVLGLHYSGLGWGVVREELKKQIPKDHPLYDAWLSSDRKTLPGKCFLRMRMFSMYRFHLHGPFPNLIHYKGAT</sequence>
<dbReference type="PANTHER" id="PTHR34384">
    <property type="entry name" value="L-2,3-DIAMINOPROPANOATE--CITRATE LIGASE"/>
    <property type="match status" value="1"/>
</dbReference>
<dbReference type="Pfam" id="PF04183">
    <property type="entry name" value="IucA_IucC"/>
    <property type="match status" value="1"/>
</dbReference>
<accession>A0A067T7D0</accession>
<reference evidence="4" key="1">
    <citation type="journal article" date="2014" name="Proc. Natl. Acad. Sci. U.S.A.">
        <title>Extensive sampling of basidiomycete genomes demonstrates inadequacy of the white-rot/brown-rot paradigm for wood decay fungi.</title>
        <authorList>
            <person name="Riley R."/>
            <person name="Salamov A.A."/>
            <person name="Brown D.W."/>
            <person name="Nagy L.G."/>
            <person name="Floudas D."/>
            <person name="Held B.W."/>
            <person name="Levasseur A."/>
            <person name="Lombard V."/>
            <person name="Morin E."/>
            <person name="Otillar R."/>
            <person name="Lindquist E.A."/>
            <person name="Sun H."/>
            <person name="LaButti K.M."/>
            <person name="Schmutz J."/>
            <person name="Jabbour D."/>
            <person name="Luo H."/>
            <person name="Baker S.E."/>
            <person name="Pisabarro A.G."/>
            <person name="Walton J.D."/>
            <person name="Blanchette R.A."/>
            <person name="Henrissat B."/>
            <person name="Martin F."/>
            <person name="Cullen D."/>
            <person name="Hibbett D.S."/>
            <person name="Grigoriev I.V."/>
        </authorList>
    </citation>
    <scope>NUCLEOTIDE SEQUENCE [LARGE SCALE GENOMIC DNA]</scope>
    <source>
        <strain evidence="4">CBS 339.88</strain>
    </source>
</reference>
<evidence type="ECO:0000313" key="4">
    <source>
        <dbReference type="Proteomes" id="UP000027222"/>
    </source>
</evidence>
<dbReference type="Pfam" id="PF06276">
    <property type="entry name" value="FhuF"/>
    <property type="match status" value="1"/>
</dbReference>
<evidence type="ECO:0000259" key="2">
    <source>
        <dbReference type="Pfam" id="PF06276"/>
    </source>
</evidence>
<dbReference type="OrthoDB" id="2117718at2759"/>
<feature type="domain" description="Aerobactin siderophore biosynthesis IucA/IucC N-terminal" evidence="1">
    <location>
        <begin position="202"/>
        <end position="423"/>
    </location>
</feature>
<evidence type="ECO:0008006" key="5">
    <source>
        <dbReference type="Google" id="ProtNLM"/>
    </source>
</evidence>